<keyword evidence="6" id="KW-1185">Reference proteome</keyword>
<protein>
    <recommendedName>
        <fullName evidence="3">Integrator complex subunit 10</fullName>
    </recommendedName>
</protein>
<evidence type="ECO:0000256" key="4">
    <source>
        <dbReference type="ARBA" id="ARBA00023242"/>
    </source>
</evidence>
<organism evidence="5 6">
    <name type="scientific">Timema podura</name>
    <name type="common">Walking stick</name>
    <dbReference type="NCBI Taxonomy" id="61482"/>
    <lineage>
        <taxon>Eukaryota</taxon>
        <taxon>Metazoa</taxon>
        <taxon>Ecdysozoa</taxon>
        <taxon>Arthropoda</taxon>
        <taxon>Hexapoda</taxon>
        <taxon>Insecta</taxon>
        <taxon>Pterygota</taxon>
        <taxon>Neoptera</taxon>
        <taxon>Polyneoptera</taxon>
        <taxon>Phasmatodea</taxon>
        <taxon>Timematodea</taxon>
        <taxon>Timematoidea</taxon>
        <taxon>Timematidae</taxon>
        <taxon>Timema</taxon>
    </lineage>
</organism>
<dbReference type="PANTHER" id="PTHR16055">
    <property type="entry name" value="INTEGRATOR COMPLEX SUBUNIT 10"/>
    <property type="match status" value="1"/>
</dbReference>
<accession>A0ABN7P729</accession>
<evidence type="ECO:0000313" key="5">
    <source>
        <dbReference type="EMBL" id="CAG2062957.1"/>
    </source>
</evidence>
<dbReference type="Proteomes" id="UP001153148">
    <property type="component" value="Unassembled WGS sequence"/>
</dbReference>
<evidence type="ECO:0000256" key="1">
    <source>
        <dbReference type="ARBA" id="ARBA00004123"/>
    </source>
</evidence>
<evidence type="ECO:0000313" key="6">
    <source>
        <dbReference type="Proteomes" id="UP001153148"/>
    </source>
</evidence>
<dbReference type="PANTHER" id="PTHR16055:SF2">
    <property type="entry name" value="INTEGRATOR COMPLEX SUBUNIT 10"/>
    <property type="match status" value="1"/>
</dbReference>
<sequence>MFLFQPKLLETLMTAEKHSHYQNSVNCYRKLLGFGKVEFRGSEPIFVWRESGEPFRENHPISPDRDSNLDLPILDSPAKHETSTLANYATEAVCDLLPLLVSSSVSLPPKQLFRLLNKAIEFSLNYLLSPTKLIQDLPELESKIEDPWVHLFLVVQGSGKKLGWDLSTMFGVPW</sequence>
<keyword evidence="4" id="KW-0539">Nucleus</keyword>
<evidence type="ECO:0000256" key="3">
    <source>
        <dbReference type="ARBA" id="ARBA00016811"/>
    </source>
</evidence>
<dbReference type="InterPro" id="IPR026164">
    <property type="entry name" value="Int_cplx_su10"/>
</dbReference>
<proteinExistence type="inferred from homology"/>
<comment type="similarity">
    <text evidence="2">Belongs to the Integrator subunit 10 family.</text>
</comment>
<dbReference type="EMBL" id="CAJPIN010023415">
    <property type="protein sequence ID" value="CAG2062957.1"/>
    <property type="molecule type" value="Genomic_DNA"/>
</dbReference>
<comment type="caution">
    <text evidence="5">The sequence shown here is derived from an EMBL/GenBank/DDBJ whole genome shotgun (WGS) entry which is preliminary data.</text>
</comment>
<evidence type="ECO:0000256" key="2">
    <source>
        <dbReference type="ARBA" id="ARBA00010391"/>
    </source>
</evidence>
<name>A0ABN7P729_TIMPD</name>
<reference evidence="5" key="1">
    <citation type="submission" date="2021-03" db="EMBL/GenBank/DDBJ databases">
        <authorList>
            <person name="Tran Van P."/>
        </authorList>
    </citation>
    <scope>NUCLEOTIDE SEQUENCE</scope>
</reference>
<comment type="subcellular location">
    <subcellularLocation>
        <location evidence="1">Nucleus</location>
    </subcellularLocation>
</comment>
<gene>
    <name evidence="5" type="ORF">TPAB3V08_LOCUS9905</name>
</gene>